<organism evidence="4 5">
    <name type="scientific">Sulfobacillus thermotolerans</name>
    <dbReference type="NCBI Taxonomy" id="338644"/>
    <lineage>
        <taxon>Bacteria</taxon>
        <taxon>Bacillati</taxon>
        <taxon>Bacillota</taxon>
        <taxon>Clostridia</taxon>
        <taxon>Eubacteriales</taxon>
        <taxon>Clostridiales Family XVII. Incertae Sedis</taxon>
        <taxon>Sulfobacillus</taxon>
    </lineage>
</organism>
<dbReference type="Pfam" id="PF10609">
    <property type="entry name" value="ParA"/>
    <property type="match status" value="1"/>
</dbReference>
<dbReference type="PANTHER" id="PTHR43384">
    <property type="entry name" value="SEPTUM SITE-DETERMINING PROTEIN MIND HOMOLOG, CHLOROPLASTIC-RELATED"/>
    <property type="match status" value="1"/>
</dbReference>
<dbReference type="InterPro" id="IPR033756">
    <property type="entry name" value="YlxH/NBP35"/>
</dbReference>
<dbReference type="InterPro" id="IPR050625">
    <property type="entry name" value="ParA/MinD_ATPase"/>
</dbReference>
<evidence type="ECO:0000256" key="2">
    <source>
        <dbReference type="ARBA" id="ARBA00022840"/>
    </source>
</evidence>
<dbReference type="Gene3D" id="3.40.50.300">
    <property type="entry name" value="P-loop containing nucleotide triphosphate hydrolases"/>
    <property type="match status" value="1"/>
</dbReference>
<evidence type="ECO:0000313" key="5">
    <source>
        <dbReference type="Proteomes" id="UP000325292"/>
    </source>
</evidence>
<evidence type="ECO:0000256" key="3">
    <source>
        <dbReference type="SAM" id="MobiDB-lite"/>
    </source>
</evidence>
<accession>A0ABM6RTL0</accession>
<keyword evidence="5" id="KW-1185">Reference proteome</keyword>
<protein>
    <recommendedName>
        <fullName evidence="6">AAA domain-containing protein</fullName>
    </recommendedName>
</protein>
<evidence type="ECO:0000256" key="1">
    <source>
        <dbReference type="ARBA" id="ARBA00022741"/>
    </source>
</evidence>
<evidence type="ECO:0000313" key="4">
    <source>
        <dbReference type="EMBL" id="AUW94781.1"/>
    </source>
</evidence>
<sequence>MFTVYVASRDELRNALTVAVKNIPEAILNGSSSDLRQALEECAAEVPGVLLIDDALLAQNIGLFEKVAEVPYPVVVLAAPADAQAARRALTIRAKDFISLDRWAEDLGPILSRVAVPIQGETREDGRVLVVFSSKGGVGKTTIAVNLAIGLAKASHQPVAIMDLDIQFGDVAPMVGDAPLVTLYDLVKSGAPVDAEMLKRALKRVANNVYMLAAPENPEEADDVRAEHIVQILQLLRETHAYVVVDTAPGYTDVNVAAFDFADTILTVCTPDVVTLRTVGQALQVFYDGFHYPKDKVQIVLNRSGSRTGVETADIAQVLQSPIAYQLPSDGAFPVRAANEGHPLLLQFPDSALSRAIYSMASELVRETQGRSRQESKKTSAKRTLFARLTGRKPKEV</sequence>
<feature type="region of interest" description="Disordered" evidence="3">
    <location>
        <begin position="368"/>
        <end position="397"/>
    </location>
</feature>
<keyword evidence="2" id="KW-0067">ATP-binding</keyword>
<dbReference type="InterPro" id="IPR027417">
    <property type="entry name" value="P-loop_NTPase"/>
</dbReference>
<feature type="compositionally biased region" description="Basic and acidic residues" evidence="3">
    <location>
        <begin position="368"/>
        <end position="378"/>
    </location>
</feature>
<keyword evidence="1" id="KW-0547">Nucleotide-binding</keyword>
<dbReference type="EMBL" id="CP019454">
    <property type="protein sequence ID" value="AUW94781.1"/>
    <property type="molecule type" value="Genomic_DNA"/>
</dbReference>
<dbReference type="PANTHER" id="PTHR43384:SF13">
    <property type="entry name" value="SLR0110 PROTEIN"/>
    <property type="match status" value="1"/>
</dbReference>
<name>A0ABM6RTL0_9FIRM</name>
<dbReference type="SUPFAM" id="SSF52540">
    <property type="entry name" value="P-loop containing nucleoside triphosphate hydrolases"/>
    <property type="match status" value="1"/>
</dbReference>
<gene>
    <name evidence="4" type="ORF">BXT84_13185</name>
</gene>
<dbReference type="Proteomes" id="UP000325292">
    <property type="component" value="Chromosome"/>
</dbReference>
<proteinExistence type="predicted"/>
<reference evidence="4 5" key="1">
    <citation type="journal article" date="2019" name="Sci. Rep.">
        <title>Sulfobacillus thermotolerans: new insights into resistance and metabolic capacities of acidophilic chemolithotrophs.</title>
        <authorList>
            <person name="Panyushkina A.E."/>
            <person name="Babenko V.V."/>
            <person name="Nikitina A.S."/>
            <person name="Selezneva O.V."/>
            <person name="Tsaplina I.A."/>
            <person name="Letarova M.A."/>
            <person name="Kostryukova E.S."/>
            <person name="Letarov A.V."/>
        </authorList>
    </citation>
    <scope>NUCLEOTIDE SEQUENCE [LARGE SCALE GENOMIC DNA]</scope>
    <source>
        <strain evidence="4 5">Kr1</strain>
    </source>
</reference>
<evidence type="ECO:0008006" key="6">
    <source>
        <dbReference type="Google" id="ProtNLM"/>
    </source>
</evidence>